<dbReference type="GO" id="GO:0008483">
    <property type="term" value="F:transaminase activity"/>
    <property type="evidence" value="ECO:0007669"/>
    <property type="project" value="UniProtKB-KW"/>
</dbReference>
<dbReference type="GO" id="GO:0000271">
    <property type="term" value="P:polysaccharide biosynthetic process"/>
    <property type="evidence" value="ECO:0007669"/>
    <property type="project" value="TreeGrafter"/>
</dbReference>
<dbReference type="CDD" id="cd00616">
    <property type="entry name" value="AHBA_syn"/>
    <property type="match status" value="1"/>
</dbReference>
<dbReference type="EMBL" id="JAENIM010000047">
    <property type="protein sequence ID" value="MBK1792785.1"/>
    <property type="molecule type" value="Genomic_DNA"/>
</dbReference>
<gene>
    <name evidence="6" type="ORF">JIN82_16595</name>
</gene>
<evidence type="ECO:0000313" key="7">
    <source>
        <dbReference type="Proteomes" id="UP000624703"/>
    </source>
</evidence>
<feature type="modified residue" description="N6-(pyridoxal phosphate)lysine" evidence="4">
    <location>
        <position position="186"/>
    </location>
</feature>
<reference evidence="6" key="1">
    <citation type="submission" date="2021-01" db="EMBL/GenBank/DDBJ databases">
        <title>Modified the classification status of verrucomicrobia.</title>
        <authorList>
            <person name="Feng X."/>
        </authorList>
    </citation>
    <scope>NUCLEOTIDE SEQUENCE</scope>
    <source>
        <strain evidence="6">_KCTC 22039</strain>
    </source>
</reference>
<comment type="similarity">
    <text evidence="2 5">Belongs to the DegT/DnrJ/EryC1 family.</text>
</comment>
<dbReference type="PANTHER" id="PTHR30244">
    <property type="entry name" value="TRANSAMINASE"/>
    <property type="match status" value="1"/>
</dbReference>
<protein>
    <submittedName>
        <fullName evidence="6">DegT/DnrJ/EryC1/StrS family aminotransferase</fullName>
    </submittedName>
</protein>
<dbReference type="InterPro" id="IPR015421">
    <property type="entry name" value="PyrdxlP-dep_Trfase_major"/>
</dbReference>
<keyword evidence="7" id="KW-1185">Reference proteome</keyword>
<keyword evidence="6" id="KW-0032">Aminotransferase</keyword>
<dbReference type="FunFam" id="3.40.640.10:FF:000089">
    <property type="entry name" value="Aminotransferase, DegT/DnrJ/EryC1/StrS family"/>
    <property type="match status" value="1"/>
</dbReference>
<dbReference type="GO" id="GO:0030170">
    <property type="term" value="F:pyridoxal phosphate binding"/>
    <property type="evidence" value="ECO:0007669"/>
    <property type="project" value="UniProtKB-ARBA"/>
</dbReference>
<keyword evidence="1 4" id="KW-0663">Pyridoxal phosphate</keyword>
<accession>A0A8J7MH03</accession>
<dbReference type="Gene3D" id="3.40.640.10">
    <property type="entry name" value="Type I PLP-dependent aspartate aminotransferase-like (Major domain)"/>
    <property type="match status" value="1"/>
</dbReference>
<name>A0A8J7MH03_9BACT</name>
<dbReference type="InterPro" id="IPR015424">
    <property type="entry name" value="PyrdxlP-dep_Trfase"/>
</dbReference>
<dbReference type="InterPro" id="IPR015422">
    <property type="entry name" value="PyrdxlP-dep_Trfase_small"/>
</dbReference>
<sequence length="385" mass="41822">MSVPLLDVNAQNHALKDELRSAFDRVLESGFFIGGPEIESLENEIAEFVGAKHAIGVSSGTDALVCSLMALGIGPGDEVLCPSFTFFATAGSIFRTGALPVFVDCDPVDFNICLDSARSKMTSRTKVIMPVHLFGQSCDMNAIVSFANEFGLAVIEDAAQAIGARYQGQGCGAIGDYGTYSFFPSKNLGGLGDGGMVVTNDDELAELARKMRNHGMAPRYYHQMVGGNFRLDAVQAALLRVKFTHYGDYTRGRQENAAYYLEKLSALDGVVLSDDAAAKDAKILLPVTRDGNEHIWNQFTLRVKSGQRDNFKQFLADRGVASEIYYPVPMHQQECFESLSEHSLGALPVTEMLSAEVISLPIYAELTPEQRDEVVAAVTDYIAQA</sequence>
<dbReference type="Proteomes" id="UP000624703">
    <property type="component" value="Unassembled WGS sequence"/>
</dbReference>
<evidence type="ECO:0000256" key="5">
    <source>
        <dbReference type="RuleBase" id="RU004508"/>
    </source>
</evidence>
<dbReference type="Gene3D" id="3.90.1150.10">
    <property type="entry name" value="Aspartate Aminotransferase, domain 1"/>
    <property type="match status" value="1"/>
</dbReference>
<feature type="active site" description="Proton acceptor" evidence="3">
    <location>
        <position position="186"/>
    </location>
</feature>
<comment type="caution">
    <text evidence="6">The sequence shown here is derived from an EMBL/GenBank/DDBJ whole genome shotgun (WGS) entry which is preliminary data.</text>
</comment>
<dbReference type="InterPro" id="IPR000653">
    <property type="entry name" value="DegT/StrS_aminotransferase"/>
</dbReference>
<proteinExistence type="inferred from homology"/>
<evidence type="ECO:0000313" key="6">
    <source>
        <dbReference type="EMBL" id="MBK1792785.1"/>
    </source>
</evidence>
<evidence type="ECO:0000256" key="4">
    <source>
        <dbReference type="PIRSR" id="PIRSR000390-2"/>
    </source>
</evidence>
<evidence type="ECO:0000256" key="3">
    <source>
        <dbReference type="PIRSR" id="PIRSR000390-1"/>
    </source>
</evidence>
<dbReference type="PANTHER" id="PTHR30244:SF36">
    <property type="entry name" value="3-OXO-GLUCOSE-6-PHOSPHATE:GLUTAMATE AMINOTRANSFERASE"/>
    <property type="match status" value="1"/>
</dbReference>
<keyword evidence="6" id="KW-0808">Transferase</keyword>
<dbReference type="Pfam" id="PF01041">
    <property type="entry name" value="DegT_DnrJ_EryC1"/>
    <property type="match status" value="1"/>
</dbReference>
<dbReference type="PIRSF" id="PIRSF000390">
    <property type="entry name" value="PLP_StrS"/>
    <property type="match status" value="1"/>
</dbReference>
<evidence type="ECO:0000256" key="2">
    <source>
        <dbReference type="ARBA" id="ARBA00037999"/>
    </source>
</evidence>
<dbReference type="SUPFAM" id="SSF53383">
    <property type="entry name" value="PLP-dependent transferases"/>
    <property type="match status" value="1"/>
</dbReference>
<evidence type="ECO:0000256" key="1">
    <source>
        <dbReference type="ARBA" id="ARBA00022898"/>
    </source>
</evidence>
<organism evidence="6 7">
    <name type="scientific">Persicirhabdus sediminis</name>
    <dbReference type="NCBI Taxonomy" id="454144"/>
    <lineage>
        <taxon>Bacteria</taxon>
        <taxon>Pseudomonadati</taxon>
        <taxon>Verrucomicrobiota</taxon>
        <taxon>Verrucomicrobiia</taxon>
        <taxon>Verrucomicrobiales</taxon>
        <taxon>Verrucomicrobiaceae</taxon>
        <taxon>Persicirhabdus</taxon>
    </lineage>
</organism>
<dbReference type="AlphaFoldDB" id="A0A8J7MH03"/>
<dbReference type="RefSeq" id="WP_200312793.1">
    <property type="nucleotide sequence ID" value="NZ_JAENIM010000047.1"/>
</dbReference>